<accession>A0AAV6KNC5</accession>
<dbReference type="Proteomes" id="UP000823749">
    <property type="component" value="Chromosome 4"/>
</dbReference>
<comment type="caution">
    <text evidence="2">The sequence shown here is derived from an EMBL/GenBank/DDBJ whole genome shotgun (WGS) entry which is preliminary data.</text>
</comment>
<feature type="compositionally biased region" description="Basic and acidic residues" evidence="1">
    <location>
        <begin position="100"/>
        <end position="119"/>
    </location>
</feature>
<organism evidence="2 3">
    <name type="scientific">Rhododendron griersonianum</name>
    <dbReference type="NCBI Taxonomy" id="479676"/>
    <lineage>
        <taxon>Eukaryota</taxon>
        <taxon>Viridiplantae</taxon>
        <taxon>Streptophyta</taxon>
        <taxon>Embryophyta</taxon>
        <taxon>Tracheophyta</taxon>
        <taxon>Spermatophyta</taxon>
        <taxon>Magnoliopsida</taxon>
        <taxon>eudicotyledons</taxon>
        <taxon>Gunneridae</taxon>
        <taxon>Pentapetalae</taxon>
        <taxon>asterids</taxon>
        <taxon>Ericales</taxon>
        <taxon>Ericaceae</taxon>
        <taxon>Ericoideae</taxon>
        <taxon>Rhodoreae</taxon>
        <taxon>Rhododendron</taxon>
    </lineage>
</organism>
<keyword evidence="3" id="KW-1185">Reference proteome</keyword>
<sequence>MDLNASPQPEDDDEAFESHFDESAAPEHTEHVESAVEILRRVIILQGDELLAETYCRRESRDYGEDNLLVRVKLAITVQLEKMAAVMSPAASPQFIAPALEREERRQRLKRERPDDRPTHASQPPIHDQLYQKNHRTYDKSKLPPGWLDCPASGQEINCIIPSKVPLCESFNAYVPPGKRYSSKQVVHQQRVLGRRLGLVIDLTNTSRYYQASDWKKEGIKHVKIQCRGRDSVPENEAVNCFVYEHTKDSTSSELGIFLSLRENTSSIAKDSTSSELYS</sequence>
<dbReference type="PANTHER" id="PTHR10367:SF17">
    <property type="entry name" value="MRNA-CAPPING ENZYME"/>
    <property type="match status" value="1"/>
</dbReference>
<proteinExistence type="predicted"/>
<dbReference type="InterPro" id="IPR029021">
    <property type="entry name" value="Prot-tyrosine_phosphatase-like"/>
</dbReference>
<evidence type="ECO:0000256" key="1">
    <source>
        <dbReference type="SAM" id="MobiDB-lite"/>
    </source>
</evidence>
<dbReference type="EMBL" id="JACTNZ010000004">
    <property type="protein sequence ID" value="KAG5554063.1"/>
    <property type="molecule type" value="Genomic_DNA"/>
</dbReference>
<feature type="region of interest" description="Disordered" evidence="1">
    <location>
        <begin position="97"/>
        <end position="132"/>
    </location>
</feature>
<dbReference type="InterPro" id="IPR051029">
    <property type="entry name" value="mRNA_Capping_Enz/RNA_Phosphat"/>
</dbReference>
<protein>
    <submittedName>
        <fullName evidence="2">Uncharacterized protein</fullName>
    </submittedName>
</protein>
<gene>
    <name evidence="2" type="ORF">RHGRI_011811</name>
</gene>
<dbReference type="PANTHER" id="PTHR10367">
    <property type="entry name" value="MRNA-CAPPING ENZYME"/>
    <property type="match status" value="1"/>
</dbReference>
<evidence type="ECO:0000313" key="3">
    <source>
        <dbReference type="Proteomes" id="UP000823749"/>
    </source>
</evidence>
<dbReference type="SUPFAM" id="SSF52799">
    <property type="entry name" value="(Phosphotyrosine protein) phosphatases II"/>
    <property type="match status" value="1"/>
</dbReference>
<name>A0AAV6KNC5_9ERIC</name>
<reference evidence="2" key="1">
    <citation type="submission" date="2020-08" db="EMBL/GenBank/DDBJ databases">
        <title>Plant Genome Project.</title>
        <authorList>
            <person name="Zhang R.-G."/>
        </authorList>
    </citation>
    <scope>NUCLEOTIDE SEQUENCE</scope>
    <source>
        <strain evidence="2">WSP0</strain>
        <tissue evidence="2">Leaf</tissue>
    </source>
</reference>
<dbReference type="GO" id="GO:0006370">
    <property type="term" value="P:7-methylguanosine mRNA capping"/>
    <property type="evidence" value="ECO:0007669"/>
    <property type="project" value="TreeGrafter"/>
</dbReference>
<dbReference type="AlphaFoldDB" id="A0AAV6KNC5"/>
<evidence type="ECO:0000313" key="2">
    <source>
        <dbReference type="EMBL" id="KAG5554063.1"/>
    </source>
</evidence>
<dbReference type="Gene3D" id="3.90.190.10">
    <property type="entry name" value="Protein tyrosine phosphatase superfamily"/>
    <property type="match status" value="1"/>
</dbReference>
<dbReference type="GO" id="GO:0004484">
    <property type="term" value="F:mRNA guanylyltransferase activity"/>
    <property type="evidence" value="ECO:0007669"/>
    <property type="project" value="TreeGrafter"/>
</dbReference>